<evidence type="ECO:0000313" key="2">
    <source>
        <dbReference type="Proteomes" id="UP000692816"/>
    </source>
</evidence>
<proteinExistence type="predicted"/>
<gene>
    <name evidence="1" type="ORF">J4P68_18010</name>
</gene>
<evidence type="ECO:0000313" key="1">
    <source>
        <dbReference type="EMBL" id="MBO1431329.1"/>
    </source>
</evidence>
<keyword evidence="2" id="KW-1185">Reference proteome</keyword>
<comment type="caution">
    <text evidence="1">The sequence shown here is derived from an EMBL/GenBank/DDBJ whole genome shotgun (WGS) entry which is preliminary data.</text>
</comment>
<dbReference type="Proteomes" id="UP000692816">
    <property type="component" value="Unassembled WGS sequence"/>
</dbReference>
<accession>A0ABS3MIP4</accession>
<dbReference type="EMBL" id="JAGEPA010000001">
    <property type="protein sequence ID" value="MBO1431329.1"/>
    <property type="molecule type" value="Genomic_DNA"/>
</dbReference>
<sequence length="77" mass="8452">MQISMEQIRVVRIGGRALNFRAPIFLIRAPAAVAKNRMRQGGSHDAVMLHLRDCYVSKAAILTIPACPVPVENRSPA</sequence>
<reference evidence="1" key="1">
    <citation type="journal article" date="2021" name="Int. J. Syst. Evol. Microbiol.">
        <title>Bradyrhizobium septentrionale sp. nov. (sv. septentrionale) and Bradyrhizobium quebecense sp. nov. (sv. septentrionale) associated with legumes native to Canada possess rearranged symbiosis genes and numerous insertion sequences.</title>
        <authorList>
            <person name="Bromfield E.S.P."/>
            <person name="Cloutier S."/>
        </authorList>
    </citation>
    <scope>NUCLEOTIDE SEQUENCE</scope>
    <source>
        <strain evidence="1">12S5</strain>
    </source>
</reference>
<organism evidence="1 2">
    <name type="scientific">Bradyrhizobium quebecense</name>
    <dbReference type="NCBI Taxonomy" id="2748629"/>
    <lineage>
        <taxon>Bacteria</taxon>
        <taxon>Pseudomonadati</taxon>
        <taxon>Pseudomonadota</taxon>
        <taxon>Alphaproteobacteria</taxon>
        <taxon>Hyphomicrobiales</taxon>
        <taxon>Nitrobacteraceae</taxon>
        <taxon>Bradyrhizobium</taxon>
    </lineage>
</organism>
<name>A0ABS3MIP4_9BRAD</name>
<dbReference type="RefSeq" id="WP_207833973.1">
    <property type="nucleotide sequence ID" value="NZ_CP088282.1"/>
</dbReference>
<protein>
    <submittedName>
        <fullName evidence="1">Uncharacterized protein</fullName>
    </submittedName>
</protein>